<dbReference type="Proteomes" id="UP001139488">
    <property type="component" value="Unassembled WGS sequence"/>
</dbReference>
<keyword evidence="3" id="KW-1185">Reference proteome</keyword>
<proteinExistence type="predicted"/>
<keyword evidence="1" id="KW-0472">Membrane</keyword>
<evidence type="ECO:0000256" key="1">
    <source>
        <dbReference type="SAM" id="Phobius"/>
    </source>
</evidence>
<keyword evidence="1" id="KW-0812">Transmembrane</keyword>
<evidence type="ECO:0000313" key="2">
    <source>
        <dbReference type="EMBL" id="MCJ2377023.1"/>
    </source>
</evidence>
<keyword evidence="1" id="KW-1133">Transmembrane helix</keyword>
<dbReference type="AlphaFoldDB" id="A0A9X2AZ06"/>
<evidence type="ECO:0000313" key="3">
    <source>
        <dbReference type="Proteomes" id="UP001139488"/>
    </source>
</evidence>
<comment type="caution">
    <text evidence="2">The sequence shown here is derived from an EMBL/GenBank/DDBJ whole genome shotgun (WGS) entry which is preliminary data.</text>
</comment>
<reference evidence="2" key="1">
    <citation type="submission" date="2021-11" db="EMBL/GenBank/DDBJ databases">
        <title>Vibrio ZSDE26 sp. nov. and Vibrio ZSDZ34 sp. nov., isolated from coastal seawater in Qingdao.</title>
        <authorList>
            <person name="Zhang P."/>
        </authorList>
    </citation>
    <scope>NUCLEOTIDE SEQUENCE</scope>
    <source>
        <strain evidence="2">ZSDZ34</strain>
    </source>
</reference>
<gene>
    <name evidence="2" type="ORF">LNL84_09270</name>
</gene>
<dbReference type="EMBL" id="JAJNNZ010000006">
    <property type="protein sequence ID" value="MCJ2377023.1"/>
    <property type="molecule type" value="Genomic_DNA"/>
</dbReference>
<protein>
    <submittedName>
        <fullName evidence="2">Uncharacterized protein</fullName>
    </submittedName>
</protein>
<feature type="transmembrane region" description="Helical" evidence="1">
    <location>
        <begin position="30"/>
        <end position="52"/>
    </location>
</feature>
<sequence>MNSALVSYLDQDTENSTQKVGKPVSILVEVAAIALMFIATSAVILLLSLTWVA</sequence>
<name>A0A9X2AZ06_9VIBR</name>
<dbReference type="RefSeq" id="WP_244356954.1">
    <property type="nucleotide sequence ID" value="NZ_JAJNNZ010000006.1"/>
</dbReference>
<organism evidence="2 3">
    <name type="scientific">Vibrio gelatinilyticus</name>
    <dbReference type="NCBI Taxonomy" id="2893468"/>
    <lineage>
        <taxon>Bacteria</taxon>
        <taxon>Pseudomonadati</taxon>
        <taxon>Pseudomonadota</taxon>
        <taxon>Gammaproteobacteria</taxon>
        <taxon>Vibrionales</taxon>
        <taxon>Vibrionaceae</taxon>
        <taxon>Vibrio</taxon>
    </lineage>
</organism>
<accession>A0A9X2AZ06</accession>